<accession>A0A2I0UMZ3</accession>
<dbReference type="OrthoDB" id="416454at2759"/>
<organism evidence="1 2">
    <name type="scientific">Limosa lapponica baueri</name>
    <dbReference type="NCBI Taxonomy" id="1758121"/>
    <lineage>
        <taxon>Eukaryota</taxon>
        <taxon>Metazoa</taxon>
        <taxon>Chordata</taxon>
        <taxon>Craniata</taxon>
        <taxon>Vertebrata</taxon>
        <taxon>Euteleostomi</taxon>
        <taxon>Archelosauria</taxon>
        <taxon>Archosauria</taxon>
        <taxon>Dinosauria</taxon>
        <taxon>Saurischia</taxon>
        <taxon>Theropoda</taxon>
        <taxon>Coelurosauria</taxon>
        <taxon>Aves</taxon>
        <taxon>Neognathae</taxon>
        <taxon>Neoaves</taxon>
        <taxon>Charadriiformes</taxon>
        <taxon>Scolopacidae</taxon>
        <taxon>Limosa</taxon>
    </lineage>
</organism>
<name>A0A2I0UMZ3_LIMLA</name>
<reference evidence="2" key="2">
    <citation type="submission" date="2017-12" db="EMBL/GenBank/DDBJ databases">
        <title>Genome sequence of the Bar-tailed Godwit (Limosa lapponica baueri).</title>
        <authorList>
            <person name="Lima N.C.B."/>
            <person name="Parody-Merino A.M."/>
            <person name="Battley P.F."/>
            <person name="Fidler A.E."/>
            <person name="Prosdocimi F."/>
        </authorList>
    </citation>
    <scope>NUCLEOTIDE SEQUENCE [LARGE SCALE GENOMIC DNA]</scope>
</reference>
<evidence type="ECO:0000313" key="1">
    <source>
        <dbReference type="EMBL" id="PKU47391.1"/>
    </source>
</evidence>
<sequence>METGDEWCPQGPILAPVLLNNINSGIKCTLSKFADNTKMSDVIDMPEGQDANQRHVDKLEKWACVNIMRYNKAKCKVLHLDQGNPQYQQRLQDEGIKSSPAEKDLRVLLDKKLHMSQQCTLTAQNHRITEWQGLEGTSGDHLV</sequence>
<reference evidence="2" key="1">
    <citation type="submission" date="2017-11" db="EMBL/GenBank/DDBJ databases">
        <authorList>
            <person name="Lima N.C."/>
            <person name="Parody-Merino A.M."/>
            <person name="Battley P.F."/>
            <person name="Fidler A.E."/>
            <person name="Prosdocimi F."/>
        </authorList>
    </citation>
    <scope>NUCLEOTIDE SEQUENCE [LARGE SCALE GENOMIC DNA]</scope>
</reference>
<dbReference type="PANTHER" id="PTHR33332">
    <property type="entry name" value="REVERSE TRANSCRIPTASE DOMAIN-CONTAINING PROTEIN"/>
    <property type="match status" value="1"/>
</dbReference>
<keyword evidence="2" id="KW-1185">Reference proteome</keyword>
<keyword evidence="1" id="KW-0695">RNA-directed DNA polymerase</keyword>
<gene>
    <name evidence="1" type="ORF">llap_2293</name>
</gene>
<evidence type="ECO:0000313" key="2">
    <source>
        <dbReference type="Proteomes" id="UP000233556"/>
    </source>
</evidence>
<keyword evidence="1" id="KW-0548">Nucleotidyltransferase</keyword>
<dbReference type="AlphaFoldDB" id="A0A2I0UMZ3"/>
<proteinExistence type="predicted"/>
<dbReference type="GO" id="GO:0003964">
    <property type="term" value="F:RNA-directed DNA polymerase activity"/>
    <property type="evidence" value="ECO:0007669"/>
    <property type="project" value="UniProtKB-KW"/>
</dbReference>
<dbReference type="EMBL" id="KZ505679">
    <property type="protein sequence ID" value="PKU47391.1"/>
    <property type="molecule type" value="Genomic_DNA"/>
</dbReference>
<keyword evidence="1" id="KW-0808">Transferase</keyword>
<protein>
    <submittedName>
        <fullName evidence="1">Rna-directed dna polymerase from mobile element jockey-like</fullName>
    </submittedName>
</protein>
<dbReference type="Proteomes" id="UP000233556">
    <property type="component" value="Unassembled WGS sequence"/>
</dbReference>